<name>A0A398B438_9BACI</name>
<dbReference type="Gene3D" id="3.40.630.30">
    <property type="match status" value="2"/>
</dbReference>
<dbReference type="PANTHER" id="PTHR43420">
    <property type="entry name" value="ACETYLTRANSFERASE"/>
    <property type="match status" value="1"/>
</dbReference>
<dbReference type="Proteomes" id="UP000265816">
    <property type="component" value="Unassembled WGS sequence"/>
</dbReference>
<evidence type="ECO:0000313" key="4">
    <source>
        <dbReference type="EMBL" id="RID84174.1"/>
    </source>
</evidence>
<dbReference type="InterPro" id="IPR016181">
    <property type="entry name" value="Acyl_CoA_acyltransferase"/>
</dbReference>
<accession>A0A398B438</accession>
<dbReference type="PROSITE" id="PS51186">
    <property type="entry name" value="GNAT"/>
    <property type="match status" value="1"/>
</dbReference>
<keyword evidence="5" id="KW-1185">Reference proteome</keyword>
<dbReference type="Pfam" id="PF00583">
    <property type="entry name" value="Acetyltransf_1"/>
    <property type="match status" value="1"/>
</dbReference>
<dbReference type="CDD" id="cd04301">
    <property type="entry name" value="NAT_SF"/>
    <property type="match status" value="1"/>
</dbReference>
<dbReference type="InterPro" id="IPR050680">
    <property type="entry name" value="YpeA/RimI_acetyltransf"/>
</dbReference>
<organism evidence="4 5">
    <name type="scientific">Mesobacillus zeae</name>
    <dbReference type="NCBI Taxonomy" id="1917180"/>
    <lineage>
        <taxon>Bacteria</taxon>
        <taxon>Bacillati</taxon>
        <taxon>Bacillota</taxon>
        <taxon>Bacilli</taxon>
        <taxon>Bacillales</taxon>
        <taxon>Bacillaceae</taxon>
        <taxon>Mesobacillus</taxon>
    </lineage>
</organism>
<dbReference type="GO" id="GO:0016747">
    <property type="term" value="F:acyltransferase activity, transferring groups other than amino-acyl groups"/>
    <property type="evidence" value="ECO:0007669"/>
    <property type="project" value="InterPro"/>
</dbReference>
<keyword evidence="1 4" id="KW-0808">Transferase</keyword>
<gene>
    <name evidence="4" type="ORF">D1970_13730</name>
</gene>
<reference evidence="4 5" key="1">
    <citation type="submission" date="2018-08" db="EMBL/GenBank/DDBJ databases">
        <title>Bacillus jemisoniae sp. nov., Bacillus chryseoplanitiae sp. nov., Bacillus resnikiae sp. nov., and Bacillus frankliniae sp. nov., isolated from Viking spacecraft and associated surfaces.</title>
        <authorList>
            <person name="Seuylemezian A."/>
            <person name="Vaishampayan P."/>
        </authorList>
    </citation>
    <scope>NUCLEOTIDE SEQUENCE [LARGE SCALE GENOMIC DNA]</scope>
    <source>
        <strain evidence="4 5">JJ-247</strain>
    </source>
</reference>
<evidence type="ECO:0000256" key="1">
    <source>
        <dbReference type="ARBA" id="ARBA00022679"/>
    </source>
</evidence>
<evidence type="ECO:0000256" key="2">
    <source>
        <dbReference type="ARBA" id="ARBA00023315"/>
    </source>
</evidence>
<feature type="domain" description="N-acetyltransferase" evidence="3">
    <location>
        <begin position="143"/>
        <end position="278"/>
    </location>
</feature>
<keyword evidence="2" id="KW-0012">Acyltransferase</keyword>
<sequence>MHTQTQLNEIRALQQTCEQEGILLKLNWDMLQESKEQEVKSFFYYHDGMLAGFLGVYWIGNKVELTGMVHPLYRRHKIFTNLFSSAMAEINQYENKNKMILLNAPSASLSAKGFLKTVPNEYIMTEYQMKWNGERMPENGLDVKLRPAMQEDLELVIKLDINCFGYDQLSAREINQSISHEKMTQQYIIEYSGESAGKIRVSQVDGESWIFGFAVLPEYQGKGIGRQALSKVIERESKKELPIFLEVEAKNSRALGLYESCGFKTFQGQDYFDYKGIG</sequence>
<protein>
    <submittedName>
        <fullName evidence="4">GNAT family N-acetyltransferase</fullName>
    </submittedName>
</protein>
<evidence type="ECO:0000313" key="5">
    <source>
        <dbReference type="Proteomes" id="UP000265816"/>
    </source>
</evidence>
<dbReference type="AlphaFoldDB" id="A0A398B438"/>
<dbReference type="EMBL" id="QWVT01000023">
    <property type="protein sequence ID" value="RID84174.1"/>
    <property type="molecule type" value="Genomic_DNA"/>
</dbReference>
<dbReference type="SUPFAM" id="SSF55729">
    <property type="entry name" value="Acyl-CoA N-acyltransferases (Nat)"/>
    <property type="match status" value="2"/>
</dbReference>
<evidence type="ECO:0000259" key="3">
    <source>
        <dbReference type="PROSITE" id="PS51186"/>
    </source>
</evidence>
<dbReference type="InterPro" id="IPR000182">
    <property type="entry name" value="GNAT_dom"/>
</dbReference>
<dbReference type="OrthoDB" id="7163760at2"/>
<dbReference type="PANTHER" id="PTHR43420:SF12">
    <property type="entry name" value="N-ACETYLTRANSFERASE DOMAIN-CONTAINING PROTEIN"/>
    <property type="match status" value="1"/>
</dbReference>
<proteinExistence type="predicted"/>
<comment type="caution">
    <text evidence="4">The sequence shown here is derived from an EMBL/GenBank/DDBJ whole genome shotgun (WGS) entry which is preliminary data.</text>
</comment>